<dbReference type="InterPro" id="IPR036396">
    <property type="entry name" value="Cyt_P450_sf"/>
</dbReference>
<evidence type="ECO:0000256" key="3">
    <source>
        <dbReference type="ARBA" id="ARBA00004406"/>
    </source>
</evidence>
<evidence type="ECO:0000256" key="11">
    <source>
        <dbReference type="ARBA" id="ARBA00023033"/>
    </source>
</evidence>
<dbReference type="GO" id="GO:0005789">
    <property type="term" value="C:endoplasmic reticulum membrane"/>
    <property type="evidence" value="ECO:0007669"/>
    <property type="project" value="UniProtKB-SubCell"/>
</dbReference>
<gene>
    <name evidence="13" type="ORF">NTEN_LOCUS4246</name>
</gene>
<keyword evidence="8" id="KW-0492">Microsome</keyword>
<dbReference type="PANTHER" id="PTHR24292:SF54">
    <property type="entry name" value="CYP9F3-RELATED"/>
    <property type="match status" value="1"/>
</dbReference>
<evidence type="ECO:0000256" key="12">
    <source>
        <dbReference type="ARBA" id="ARBA00023136"/>
    </source>
</evidence>
<keyword evidence="11" id="KW-0503">Monooxygenase</keyword>
<evidence type="ECO:0000256" key="5">
    <source>
        <dbReference type="ARBA" id="ARBA00022617"/>
    </source>
</evidence>
<evidence type="ECO:0000256" key="2">
    <source>
        <dbReference type="ARBA" id="ARBA00004174"/>
    </source>
</evidence>
<dbReference type="EMBL" id="CADCXU010006391">
    <property type="protein sequence ID" value="CAA9997952.1"/>
    <property type="molecule type" value="Genomic_DNA"/>
</dbReference>
<organism evidence="13 14">
    <name type="scientific">Nesidiocoris tenuis</name>
    <dbReference type="NCBI Taxonomy" id="355587"/>
    <lineage>
        <taxon>Eukaryota</taxon>
        <taxon>Metazoa</taxon>
        <taxon>Ecdysozoa</taxon>
        <taxon>Arthropoda</taxon>
        <taxon>Hexapoda</taxon>
        <taxon>Insecta</taxon>
        <taxon>Pterygota</taxon>
        <taxon>Neoptera</taxon>
        <taxon>Paraneoptera</taxon>
        <taxon>Hemiptera</taxon>
        <taxon>Heteroptera</taxon>
        <taxon>Panheteroptera</taxon>
        <taxon>Cimicomorpha</taxon>
        <taxon>Miridae</taxon>
        <taxon>Dicyphina</taxon>
        <taxon>Nesidiocoris</taxon>
    </lineage>
</organism>
<dbReference type="Pfam" id="PF00067">
    <property type="entry name" value="p450"/>
    <property type="match status" value="1"/>
</dbReference>
<accession>A0A6H5G7W9</accession>
<protein>
    <recommendedName>
        <fullName evidence="15">Cytochrome P450</fullName>
    </recommendedName>
</protein>
<proteinExistence type="inferred from homology"/>
<evidence type="ECO:0000256" key="8">
    <source>
        <dbReference type="ARBA" id="ARBA00022848"/>
    </source>
</evidence>
<dbReference type="Gene3D" id="1.10.630.10">
    <property type="entry name" value="Cytochrome P450"/>
    <property type="match status" value="1"/>
</dbReference>
<comment type="similarity">
    <text evidence="4">Belongs to the cytochrome P450 family.</text>
</comment>
<dbReference type="InterPro" id="IPR050476">
    <property type="entry name" value="Insect_CytP450_Detox"/>
</dbReference>
<keyword evidence="6" id="KW-0479">Metal-binding</keyword>
<name>A0A6H5G7W9_9HEMI</name>
<dbReference type="OrthoDB" id="2789670at2759"/>
<dbReference type="SUPFAM" id="SSF48264">
    <property type="entry name" value="Cytochrome P450"/>
    <property type="match status" value="1"/>
</dbReference>
<dbReference type="GO" id="GO:0004497">
    <property type="term" value="F:monooxygenase activity"/>
    <property type="evidence" value="ECO:0007669"/>
    <property type="project" value="UniProtKB-KW"/>
</dbReference>
<evidence type="ECO:0000256" key="1">
    <source>
        <dbReference type="ARBA" id="ARBA00001971"/>
    </source>
</evidence>
<evidence type="ECO:0000256" key="4">
    <source>
        <dbReference type="ARBA" id="ARBA00010617"/>
    </source>
</evidence>
<keyword evidence="12" id="KW-0472">Membrane</keyword>
<dbReference type="GO" id="GO:0005506">
    <property type="term" value="F:iron ion binding"/>
    <property type="evidence" value="ECO:0007669"/>
    <property type="project" value="InterPro"/>
</dbReference>
<evidence type="ECO:0000256" key="7">
    <source>
        <dbReference type="ARBA" id="ARBA00022824"/>
    </source>
</evidence>
<evidence type="ECO:0000313" key="14">
    <source>
        <dbReference type="Proteomes" id="UP000479000"/>
    </source>
</evidence>
<dbReference type="AlphaFoldDB" id="A0A6H5G7W9"/>
<reference evidence="13 14" key="1">
    <citation type="submission" date="2020-02" db="EMBL/GenBank/DDBJ databases">
        <authorList>
            <person name="Ferguson B K."/>
        </authorList>
    </citation>
    <scope>NUCLEOTIDE SEQUENCE [LARGE SCALE GENOMIC DNA]</scope>
</reference>
<keyword evidence="10" id="KW-0408">Iron</keyword>
<dbReference type="PANTHER" id="PTHR24292">
    <property type="entry name" value="CYTOCHROME P450"/>
    <property type="match status" value="1"/>
</dbReference>
<evidence type="ECO:0000256" key="10">
    <source>
        <dbReference type="ARBA" id="ARBA00023004"/>
    </source>
</evidence>
<keyword evidence="9" id="KW-0560">Oxidoreductase</keyword>
<evidence type="ECO:0000256" key="6">
    <source>
        <dbReference type="ARBA" id="ARBA00022723"/>
    </source>
</evidence>
<sequence length="356" mass="41100">MEVLTALLAILASILGYLIYRGRKVNKYWEERGVPHETPGLFFGNSWSGLTGQESMLFDWKNKLYKKYPNAPLLGYYDLMRPILVVKDIDLVQQVLIKDFKHFSKRVLEPDEVKFPYLENLSVMAGKRWKSMRNKMIPVFTTGKLRQMYGQMSELGDSLVRQIESQVEEKKSSLELKRIVEQAFEHRRRTGGQRNDFVNLMLQLKEKGHLDLVKDEADEGSDDYLMMTDDSIVGSKAIAMRFVITEVKCAIAKVLLKYEIALNPKTELPIRASPRSLIFKPKRPAPTIYRSSHPWQGWKSVAEVPVYRRVLTGYGYQLLWLWTQLLIRAKSLRTTSQKQSSHRANASDVGCVTHII</sequence>
<keyword evidence="5" id="KW-0349">Heme</keyword>
<comment type="subcellular location">
    <subcellularLocation>
        <location evidence="3">Endoplasmic reticulum membrane</location>
        <topology evidence="3">Peripheral membrane protein</topology>
    </subcellularLocation>
    <subcellularLocation>
        <location evidence="2">Microsome membrane</location>
        <topology evidence="2">Peripheral membrane protein</topology>
    </subcellularLocation>
</comment>
<keyword evidence="7" id="KW-0256">Endoplasmic reticulum</keyword>
<comment type="cofactor">
    <cofactor evidence="1">
        <name>heme</name>
        <dbReference type="ChEBI" id="CHEBI:30413"/>
    </cofactor>
</comment>
<evidence type="ECO:0008006" key="15">
    <source>
        <dbReference type="Google" id="ProtNLM"/>
    </source>
</evidence>
<dbReference type="Proteomes" id="UP000479000">
    <property type="component" value="Unassembled WGS sequence"/>
</dbReference>
<evidence type="ECO:0000313" key="13">
    <source>
        <dbReference type="EMBL" id="CAA9997952.1"/>
    </source>
</evidence>
<dbReference type="InterPro" id="IPR001128">
    <property type="entry name" value="Cyt_P450"/>
</dbReference>
<evidence type="ECO:0000256" key="9">
    <source>
        <dbReference type="ARBA" id="ARBA00023002"/>
    </source>
</evidence>
<dbReference type="GO" id="GO:0016705">
    <property type="term" value="F:oxidoreductase activity, acting on paired donors, with incorporation or reduction of molecular oxygen"/>
    <property type="evidence" value="ECO:0007669"/>
    <property type="project" value="InterPro"/>
</dbReference>
<keyword evidence="14" id="KW-1185">Reference proteome</keyword>
<dbReference type="GO" id="GO:0020037">
    <property type="term" value="F:heme binding"/>
    <property type="evidence" value="ECO:0007669"/>
    <property type="project" value="InterPro"/>
</dbReference>